<dbReference type="AlphaFoldDB" id="A0A2S8GJ54"/>
<proteinExistence type="predicted"/>
<sequence length="181" mass="19891">MEEEIVALKVQMAPAKKQTVAWGIEQLYGPPDTQRFGDMGTAWASQTADSQPEWIVAYFEDEVAPQELHIYETFNPGAVNKVSIFTPLGNEVVVWQGIDPTKVGTGGGISKIPLKTIWPTKKVKIYLDSPAVNGWNEIDAVGLIDQKNQTQWTRFAETSSSYGSRSGNVIQCLAGMGPNQF</sequence>
<reference evidence="2 3" key="1">
    <citation type="submission" date="2018-02" db="EMBL/GenBank/DDBJ databases">
        <title>Comparative genomes isolates from brazilian mangrove.</title>
        <authorList>
            <person name="Araujo J.E."/>
            <person name="Taketani R.G."/>
            <person name="Silva M.C.P."/>
            <person name="Loureco M.V."/>
            <person name="Andreote F.D."/>
        </authorList>
    </citation>
    <scope>NUCLEOTIDE SEQUENCE [LARGE SCALE GENOMIC DNA]</scope>
    <source>
        <strain evidence="2 3">Nap-Phe MGV</strain>
    </source>
</reference>
<evidence type="ECO:0000313" key="2">
    <source>
        <dbReference type="EMBL" id="PQO44477.1"/>
    </source>
</evidence>
<name>A0A2S8GJ54_9BACT</name>
<evidence type="ECO:0000313" key="3">
    <source>
        <dbReference type="Proteomes" id="UP000237819"/>
    </source>
</evidence>
<feature type="domain" description="Pappalysin-1 SD scarf" evidence="1">
    <location>
        <begin position="15"/>
        <end position="150"/>
    </location>
</feature>
<dbReference type="InterPro" id="IPR008979">
    <property type="entry name" value="Galactose-bd-like_sf"/>
</dbReference>
<evidence type="ECO:0000259" key="1">
    <source>
        <dbReference type="Pfam" id="PF25900"/>
    </source>
</evidence>
<dbReference type="EMBL" id="PUHZ01000019">
    <property type="protein sequence ID" value="PQO44477.1"/>
    <property type="molecule type" value="Genomic_DNA"/>
</dbReference>
<dbReference type="SUPFAM" id="SSF49785">
    <property type="entry name" value="Galactose-binding domain-like"/>
    <property type="match status" value="1"/>
</dbReference>
<dbReference type="Pfam" id="PF25900">
    <property type="entry name" value="PAPPA"/>
    <property type="match status" value="1"/>
</dbReference>
<accession>A0A2S8GJ54</accession>
<comment type="caution">
    <text evidence="2">The sequence shown here is derived from an EMBL/GenBank/DDBJ whole genome shotgun (WGS) entry which is preliminary data.</text>
</comment>
<protein>
    <recommendedName>
        <fullName evidence="1">Pappalysin-1 SD scarf domain-containing protein</fullName>
    </recommendedName>
</protein>
<dbReference type="Proteomes" id="UP000237819">
    <property type="component" value="Unassembled WGS sequence"/>
</dbReference>
<organism evidence="2 3">
    <name type="scientific">Blastopirellula marina</name>
    <dbReference type="NCBI Taxonomy" id="124"/>
    <lineage>
        <taxon>Bacteria</taxon>
        <taxon>Pseudomonadati</taxon>
        <taxon>Planctomycetota</taxon>
        <taxon>Planctomycetia</taxon>
        <taxon>Pirellulales</taxon>
        <taxon>Pirellulaceae</taxon>
        <taxon>Blastopirellula</taxon>
    </lineage>
</organism>
<gene>
    <name evidence="2" type="ORF">C5Y93_18885</name>
</gene>
<dbReference type="InterPro" id="IPR058897">
    <property type="entry name" value="PAPPA_SD_C"/>
</dbReference>